<sequence length="164" mass="18771">MRLAFRSFCNGVVIETGLIDTVKMGYYGEQTAVLHDDDEDDRGVPIYNEDSIRKRCVPSRAALSIIRPALGRQQTITRKAKTAMQEYLNHFLGNLDIVNSREVCKFLEVSKLSFLPEYGPKLKENYVMVKHLSKVPKEEENVGCCICYWSGCCKSKWQKVWAVL</sequence>
<organism evidence="1 2">
    <name type="scientific">Anisodus acutangulus</name>
    <dbReference type="NCBI Taxonomy" id="402998"/>
    <lineage>
        <taxon>Eukaryota</taxon>
        <taxon>Viridiplantae</taxon>
        <taxon>Streptophyta</taxon>
        <taxon>Embryophyta</taxon>
        <taxon>Tracheophyta</taxon>
        <taxon>Spermatophyta</taxon>
        <taxon>Magnoliopsida</taxon>
        <taxon>eudicotyledons</taxon>
        <taxon>Gunneridae</taxon>
        <taxon>Pentapetalae</taxon>
        <taxon>asterids</taxon>
        <taxon>lamiids</taxon>
        <taxon>Solanales</taxon>
        <taxon>Solanaceae</taxon>
        <taxon>Solanoideae</taxon>
        <taxon>Hyoscyameae</taxon>
        <taxon>Anisodus</taxon>
    </lineage>
</organism>
<dbReference type="AlphaFoldDB" id="A0A9Q1RQQ4"/>
<keyword evidence="2" id="KW-1185">Reference proteome</keyword>
<dbReference type="OrthoDB" id="14911at2759"/>
<evidence type="ECO:0000313" key="2">
    <source>
        <dbReference type="Proteomes" id="UP001152561"/>
    </source>
</evidence>
<reference evidence="2" key="1">
    <citation type="journal article" date="2023" name="Proc. Natl. Acad. Sci. U.S.A.">
        <title>Genomic and structural basis for evolution of tropane alkaloid biosynthesis.</title>
        <authorList>
            <person name="Wanga Y.-J."/>
            <person name="Taina T."/>
            <person name="Yua J.-Y."/>
            <person name="Lia J."/>
            <person name="Xua B."/>
            <person name="Chenc J."/>
            <person name="D'Auriad J.C."/>
            <person name="Huanga J.-P."/>
            <person name="Huanga S.-X."/>
        </authorList>
    </citation>
    <scope>NUCLEOTIDE SEQUENCE [LARGE SCALE GENOMIC DNA]</scope>
    <source>
        <strain evidence="2">cv. KIB-2019</strain>
    </source>
</reference>
<gene>
    <name evidence="1" type="ORF">K7X08_009351</name>
</gene>
<name>A0A9Q1RQQ4_9SOLA</name>
<comment type="caution">
    <text evidence="1">The sequence shown here is derived from an EMBL/GenBank/DDBJ whole genome shotgun (WGS) entry which is preliminary data.</text>
</comment>
<accession>A0A9Q1RQQ4</accession>
<proteinExistence type="predicted"/>
<dbReference type="Proteomes" id="UP001152561">
    <property type="component" value="Unassembled WGS sequence"/>
</dbReference>
<dbReference type="EMBL" id="JAJAGQ010000001">
    <property type="protein sequence ID" value="KAJ8572840.1"/>
    <property type="molecule type" value="Genomic_DNA"/>
</dbReference>
<evidence type="ECO:0000313" key="1">
    <source>
        <dbReference type="EMBL" id="KAJ8572840.1"/>
    </source>
</evidence>
<protein>
    <submittedName>
        <fullName evidence="1">Uncharacterized protein</fullName>
    </submittedName>
</protein>